<accession>A0A1V6QPA6</accession>
<dbReference type="Proteomes" id="UP000191672">
    <property type="component" value="Unassembled WGS sequence"/>
</dbReference>
<reference evidence="2" key="1">
    <citation type="journal article" date="2017" name="Nat. Microbiol.">
        <title>Global analysis of biosynthetic gene clusters reveals vast potential of secondary metabolite production in Penicillium species.</title>
        <authorList>
            <person name="Nielsen J.C."/>
            <person name="Grijseels S."/>
            <person name="Prigent S."/>
            <person name="Ji B."/>
            <person name="Dainat J."/>
            <person name="Nielsen K.F."/>
            <person name="Frisvad J.C."/>
            <person name="Workman M."/>
            <person name="Nielsen J."/>
        </authorList>
    </citation>
    <scope>NUCLEOTIDE SEQUENCE [LARGE SCALE GENOMIC DNA]</scope>
    <source>
        <strain evidence="2">IBT 31811</strain>
    </source>
</reference>
<evidence type="ECO:0000313" key="1">
    <source>
        <dbReference type="EMBL" id="OQD90782.1"/>
    </source>
</evidence>
<dbReference type="EMBL" id="MDYN01000001">
    <property type="protein sequence ID" value="OQD90782.1"/>
    <property type="molecule type" value="Genomic_DNA"/>
</dbReference>
<evidence type="ECO:0000313" key="2">
    <source>
        <dbReference type="Proteomes" id="UP000191672"/>
    </source>
</evidence>
<organism evidence="1 2">
    <name type="scientific">Penicillium antarcticum</name>
    <dbReference type="NCBI Taxonomy" id="416450"/>
    <lineage>
        <taxon>Eukaryota</taxon>
        <taxon>Fungi</taxon>
        <taxon>Dikarya</taxon>
        <taxon>Ascomycota</taxon>
        <taxon>Pezizomycotina</taxon>
        <taxon>Eurotiomycetes</taxon>
        <taxon>Eurotiomycetidae</taxon>
        <taxon>Eurotiales</taxon>
        <taxon>Aspergillaceae</taxon>
        <taxon>Penicillium</taxon>
    </lineage>
</organism>
<sequence length="84" mass="8882">MEAGAVAPAVAPQVKPAAAQLRHIEKTAELVVAELEANNISIPSDSIKYAKVPVGEPIEPPEAAHDLLRRGTIVKQHLTGQSEI</sequence>
<protein>
    <submittedName>
        <fullName evidence="1">Uncharacterized protein</fullName>
    </submittedName>
</protein>
<comment type="caution">
    <text evidence="1">The sequence shown here is derived from an EMBL/GenBank/DDBJ whole genome shotgun (WGS) entry which is preliminary data.</text>
</comment>
<gene>
    <name evidence="1" type="ORF">PENANT_c001G00877</name>
</gene>
<proteinExistence type="predicted"/>
<keyword evidence="2" id="KW-1185">Reference proteome</keyword>
<name>A0A1V6QPA6_9EURO</name>
<dbReference type="AlphaFoldDB" id="A0A1V6QPA6"/>